<evidence type="ECO:0000256" key="2">
    <source>
        <dbReference type="ARBA" id="ARBA00022664"/>
    </source>
</evidence>
<dbReference type="AlphaFoldDB" id="A0A7S4VBU3"/>
<keyword evidence="5" id="KW-0539">Nucleus</keyword>
<name>A0A7S4VBU3_9DINO</name>
<accession>A0A7S4VBU3</accession>
<dbReference type="SMART" id="SM00360">
    <property type="entry name" value="RRM"/>
    <property type="match status" value="2"/>
</dbReference>
<dbReference type="InterPro" id="IPR050374">
    <property type="entry name" value="RRT5_SRSF_SR"/>
</dbReference>
<gene>
    <name evidence="9" type="ORF">AMON00008_LOCUS14839</name>
</gene>
<feature type="compositionally biased region" description="Basic and acidic residues" evidence="7">
    <location>
        <begin position="159"/>
        <end position="180"/>
    </location>
</feature>
<evidence type="ECO:0000256" key="4">
    <source>
        <dbReference type="ARBA" id="ARBA00022884"/>
    </source>
</evidence>
<keyword evidence="4 6" id="KW-0694">RNA-binding</keyword>
<feature type="region of interest" description="Disordered" evidence="7">
    <location>
        <begin position="33"/>
        <end position="57"/>
    </location>
</feature>
<evidence type="ECO:0000256" key="1">
    <source>
        <dbReference type="ARBA" id="ARBA00004123"/>
    </source>
</evidence>
<feature type="region of interest" description="Disordered" evidence="7">
    <location>
        <begin position="153"/>
        <end position="193"/>
    </location>
</feature>
<dbReference type="Pfam" id="PF00076">
    <property type="entry name" value="RRM_1"/>
    <property type="match status" value="2"/>
</dbReference>
<dbReference type="PANTHER" id="PTHR23003">
    <property type="entry name" value="RNA RECOGNITION MOTIF RRM DOMAIN CONTAINING PROTEIN"/>
    <property type="match status" value="1"/>
</dbReference>
<proteinExistence type="predicted"/>
<dbReference type="GO" id="GO:0005737">
    <property type="term" value="C:cytoplasm"/>
    <property type="evidence" value="ECO:0007669"/>
    <property type="project" value="TreeGrafter"/>
</dbReference>
<evidence type="ECO:0000256" key="3">
    <source>
        <dbReference type="ARBA" id="ARBA00022737"/>
    </source>
</evidence>
<keyword evidence="3" id="KW-0677">Repeat</keyword>
<evidence type="ECO:0000259" key="8">
    <source>
        <dbReference type="PROSITE" id="PS50102"/>
    </source>
</evidence>
<keyword evidence="2" id="KW-0507">mRNA processing</keyword>
<dbReference type="GO" id="GO:0006397">
    <property type="term" value="P:mRNA processing"/>
    <property type="evidence" value="ECO:0007669"/>
    <property type="project" value="UniProtKB-KW"/>
</dbReference>
<evidence type="ECO:0000256" key="6">
    <source>
        <dbReference type="PROSITE-ProRule" id="PRU00176"/>
    </source>
</evidence>
<comment type="subcellular location">
    <subcellularLocation>
        <location evidence="1">Nucleus</location>
    </subcellularLocation>
</comment>
<dbReference type="EMBL" id="HBNR01022248">
    <property type="protein sequence ID" value="CAE4575220.1"/>
    <property type="molecule type" value="Transcribed_RNA"/>
</dbReference>
<organism evidence="9">
    <name type="scientific">Alexandrium monilatum</name>
    <dbReference type="NCBI Taxonomy" id="311494"/>
    <lineage>
        <taxon>Eukaryota</taxon>
        <taxon>Sar</taxon>
        <taxon>Alveolata</taxon>
        <taxon>Dinophyceae</taxon>
        <taxon>Gonyaulacales</taxon>
        <taxon>Pyrocystaceae</taxon>
        <taxon>Alexandrium</taxon>
    </lineage>
</organism>
<dbReference type="GO" id="GO:0003729">
    <property type="term" value="F:mRNA binding"/>
    <property type="evidence" value="ECO:0007669"/>
    <property type="project" value="TreeGrafter"/>
</dbReference>
<evidence type="ECO:0000313" key="9">
    <source>
        <dbReference type="EMBL" id="CAE4575220.1"/>
    </source>
</evidence>
<feature type="domain" description="RRM" evidence="8">
    <location>
        <begin position="198"/>
        <end position="272"/>
    </location>
</feature>
<dbReference type="Gene3D" id="3.30.70.330">
    <property type="match status" value="2"/>
</dbReference>
<evidence type="ECO:0000256" key="7">
    <source>
        <dbReference type="SAM" id="MobiDB-lite"/>
    </source>
</evidence>
<feature type="compositionally biased region" description="Basic and acidic residues" evidence="7">
    <location>
        <begin position="45"/>
        <end position="57"/>
    </location>
</feature>
<dbReference type="InterPro" id="IPR012677">
    <property type="entry name" value="Nucleotide-bd_a/b_plait_sf"/>
</dbReference>
<dbReference type="GO" id="GO:0005634">
    <property type="term" value="C:nucleus"/>
    <property type="evidence" value="ECO:0007669"/>
    <property type="project" value="UniProtKB-SubCell"/>
</dbReference>
<dbReference type="CDD" id="cd00590">
    <property type="entry name" value="RRM_SF"/>
    <property type="match status" value="2"/>
</dbReference>
<dbReference type="PANTHER" id="PTHR23003:SF62">
    <property type="entry name" value="SERINE_ARGININE (SR)-TYPE SHUTTLING MRNA BINDING PROTEIN NPL3"/>
    <property type="match status" value="1"/>
</dbReference>
<dbReference type="InterPro" id="IPR035979">
    <property type="entry name" value="RBD_domain_sf"/>
</dbReference>
<evidence type="ECO:0000256" key="5">
    <source>
        <dbReference type="ARBA" id="ARBA00023242"/>
    </source>
</evidence>
<sequence length="277" mass="31395">MAQGALPLNTALSAPSPQVCAFFHRGGGPFGGAFRMRGRSRSSGRRGDRDGEHNGRELDNDFVLETPCIWIRGCPDDLTEREVERACAKFGMVQDINIKNSDRETLVVVRFHRLRDARDAIYGLDQTVAFGAGAVTVEPMDGRYREVDYRGRSGRYSRGRRDNGNGGSDRRDRRRGDGGGRRHSRERSASRQYAPRPVRIYLSQLPRDMEEDEFTEIVAEYGEILQYELHREGAYKCGWVEYASKGEAEAALSELDDRRMDDWNMRLQAYMYPGGGP</sequence>
<dbReference type="InterPro" id="IPR000504">
    <property type="entry name" value="RRM_dom"/>
</dbReference>
<reference evidence="9" key="1">
    <citation type="submission" date="2021-01" db="EMBL/GenBank/DDBJ databases">
        <authorList>
            <person name="Corre E."/>
            <person name="Pelletier E."/>
            <person name="Niang G."/>
            <person name="Scheremetjew M."/>
            <person name="Finn R."/>
            <person name="Kale V."/>
            <person name="Holt S."/>
            <person name="Cochrane G."/>
            <person name="Meng A."/>
            <person name="Brown T."/>
            <person name="Cohen L."/>
        </authorList>
    </citation>
    <scope>NUCLEOTIDE SEQUENCE</scope>
    <source>
        <strain evidence="9">CCMP3105</strain>
    </source>
</reference>
<dbReference type="PROSITE" id="PS50102">
    <property type="entry name" value="RRM"/>
    <property type="match status" value="2"/>
</dbReference>
<protein>
    <recommendedName>
        <fullName evidence="8">RRM domain-containing protein</fullName>
    </recommendedName>
</protein>
<dbReference type="SUPFAM" id="SSF54928">
    <property type="entry name" value="RNA-binding domain, RBD"/>
    <property type="match status" value="1"/>
</dbReference>
<feature type="domain" description="RRM" evidence="8">
    <location>
        <begin position="67"/>
        <end position="152"/>
    </location>
</feature>